<dbReference type="AlphaFoldDB" id="A0AAU7UDB1"/>
<evidence type="ECO:0000313" key="2">
    <source>
        <dbReference type="EMBL" id="XBV86039.1"/>
    </source>
</evidence>
<evidence type="ECO:0000256" key="1">
    <source>
        <dbReference type="SAM" id="MobiDB-lite"/>
    </source>
</evidence>
<dbReference type="RefSeq" id="WP_350244090.1">
    <property type="nucleotide sequence ID" value="NZ_CP158299.1"/>
</dbReference>
<feature type="region of interest" description="Disordered" evidence="1">
    <location>
        <begin position="79"/>
        <end position="103"/>
    </location>
</feature>
<name>A0AAU7UDB1_9DEIO</name>
<feature type="compositionally biased region" description="Polar residues" evidence="1">
    <location>
        <begin position="79"/>
        <end position="101"/>
    </location>
</feature>
<sequence>MPAAAQQAQGQLLKMLSSSALPAELQDVLAAIGADPAVLIPAPITAQNLKQFSPAILGRALTPRPRQLQALSTTLPDQLLPTGTYSRDTQGQLTPVSQTPTDGMIITDAQRGSTLTAQWHVGGAPSVLITRFTGADLSGQPYLTRMELPTKAAMSVQKGSATIGALTFGMTPGACLEQTGPDALTLNLWAGNQTNPALKGSLNYAWDSTGLTLQGNATLQTGQGTASTSLNLAAPGTTQHRCDTGLSFTPTSLSFDASASVPGNSVVTSLKLSSLSNLTFSQSALQAQHPFAQIGGTLSASLTHNGHLSMRAAGSLADGSDLDLLPGDQVQVKYVKEGKLVTTTLQELMVALSGH</sequence>
<dbReference type="KEGG" id="dsc:ABOD76_07000"/>
<reference evidence="2" key="1">
    <citation type="submission" date="2024-06" db="EMBL/GenBank/DDBJ databases">
        <title>Draft Genome Sequence of Deinococcus sonorensis Type Strain KR-87, a Biofilm Producing Representative of the Genus Deinococcus.</title>
        <authorList>
            <person name="Boren L.S."/>
            <person name="Grosso R.A."/>
            <person name="Hugenberg-Cox A.N."/>
            <person name="Hill J.T.E."/>
            <person name="Albert C.M."/>
            <person name="Tuohy J.M."/>
        </authorList>
    </citation>
    <scope>NUCLEOTIDE SEQUENCE</scope>
    <source>
        <strain evidence="2">KR-87</strain>
    </source>
</reference>
<gene>
    <name evidence="2" type="ORF">ABOD76_07000</name>
</gene>
<dbReference type="EMBL" id="CP158299">
    <property type="protein sequence ID" value="XBV86039.1"/>
    <property type="molecule type" value="Genomic_DNA"/>
</dbReference>
<proteinExistence type="predicted"/>
<organism evidence="2">
    <name type="scientific">Deinococcus sonorensis KR-87</name>
    <dbReference type="NCBI Taxonomy" id="694439"/>
    <lineage>
        <taxon>Bacteria</taxon>
        <taxon>Thermotogati</taxon>
        <taxon>Deinococcota</taxon>
        <taxon>Deinococci</taxon>
        <taxon>Deinococcales</taxon>
        <taxon>Deinococcaceae</taxon>
        <taxon>Deinococcus</taxon>
    </lineage>
</organism>
<accession>A0AAU7UDB1</accession>
<protein>
    <submittedName>
        <fullName evidence="2">Uncharacterized protein</fullName>
    </submittedName>
</protein>